<feature type="region of interest" description="Disordered" evidence="9">
    <location>
        <begin position="329"/>
        <end position="371"/>
    </location>
</feature>
<feature type="domain" description="Cation efflux protein transmembrane" evidence="10">
    <location>
        <begin position="202"/>
        <end position="435"/>
    </location>
</feature>
<feature type="transmembrane region" description="Helical" evidence="8">
    <location>
        <begin position="410"/>
        <end position="427"/>
    </location>
</feature>
<feature type="compositionally biased region" description="Basic and acidic residues" evidence="9">
    <location>
        <begin position="346"/>
        <end position="371"/>
    </location>
</feature>
<name>A0AA38VSP3_9PEZI</name>
<keyword evidence="8" id="KW-0256">Endoplasmic reticulum</keyword>
<dbReference type="GO" id="GO:0005789">
    <property type="term" value="C:endoplasmic reticulum membrane"/>
    <property type="evidence" value="ECO:0007669"/>
    <property type="project" value="UniProtKB-SubCell"/>
</dbReference>
<dbReference type="GO" id="GO:0031410">
    <property type="term" value="C:cytoplasmic vesicle"/>
    <property type="evidence" value="ECO:0007669"/>
    <property type="project" value="TreeGrafter"/>
</dbReference>
<evidence type="ECO:0000256" key="5">
    <source>
        <dbReference type="ARBA" id="ARBA00022989"/>
    </source>
</evidence>
<dbReference type="InterPro" id="IPR058533">
    <property type="entry name" value="Cation_efflux_TM"/>
</dbReference>
<evidence type="ECO:0000256" key="7">
    <source>
        <dbReference type="ARBA" id="ARBA00023136"/>
    </source>
</evidence>
<comment type="function">
    <text evidence="8">Functions as a zinc transporter.</text>
</comment>
<evidence type="ECO:0000256" key="1">
    <source>
        <dbReference type="ARBA" id="ARBA00004141"/>
    </source>
</evidence>
<dbReference type="GO" id="GO:0005794">
    <property type="term" value="C:Golgi apparatus"/>
    <property type="evidence" value="ECO:0007669"/>
    <property type="project" value="TreeGrafter"/>
</dbReference>
<dbReference type="NCBIfam" id="TIGR01297">
    <property type="entry name" value="CDF"/>
    <property type="match status" value="1"/>
</dbReference>
<comment type="caution">
    <text evidence="11">The sequence shown here is derived from an EMBL/GenBank/DDBJ whole genome shotgun (WGS) entry which is preliminary data.</text>
</comment>
<dbReference type="AlphaFoldDB" id="A0AA38VSP3"/>
<dbReference type="GO" id="GO:1904257">
    <property type="term" value="P:zinc ion import into Golgi lumen"/>
    <property type="evidence" value="ECO:0007669"/>
    <property type="project" value="TreeGrafter"/>
</dbReference>
<feature type="transmembrane region" description="Helical" evidence="8">
    <location>
        <begin position="233"/>
        <end position="251"/>
    </location>
</feature>
<protein>
    <recommendedName>
        <fullName evidence="8">Zinc transporter</fullName>
    </recommendedName>
</protein>
<feature type="compositionally biased region" description="Polar residues" evidence="9">
    <location>
        <begin position="97"/>
        <end position="115"/>
    </location>
</feature>
<evidence type="ECO:0000256" key="4">
    <source>
        <dbReference type="ARBA" id="ARBA00022692"/>
    </source>
</evidence>
<evidence type="ECO:0000313" key="11">
    <source>
        <dbReference type="EMBL" id="KAJ9143894.1"/>
    </source>
</evidence>
<proteinExistence type="inferred from homology"/>
<keyword evidence="5 8" id="KW-1133">Transmembrane helix</keyword>
<feature type="compositionally biased region" description="Polar residues" evidence="9">
    <location>
        <begin position="78"/>
        <end position="88"/>
    </location>
</feature>
<keyword evidence="3 8" id="KW-0813">Transport</keyword>
<feature type="compositionally biased region" description="Basic residues" evidence="9">
    <location>
        <begin position="329"/>
        <end position="345"/>
    </location>
</feature>
<dbReference type="GO" id="GO:0006882">
    <property type="term" value="P:intracellular zinc ion homeostasis"/>
    <property type="evidence" value="ECO:0007669"/>
    <property type="project" value="InterPro"/>
</dbReference>
<accession>A0AA38VSP3</accession>
<feature type="compositionally biased region" description="Basic and acidic residues" evidence="9">
    <location>
        <begin position="143"/>
        <end position="169"/>
    </location>
</feature>
<feature type="transmembrane region" description="Helical" evidence="8">
    <location>
        <begin position="303"/>
        <end position="324"/>
    </location>
</feature>
<dbReference type="GO" id="GO:0005385">
    <property type="term" value="F:zinc ion transmembrane transporter activity"/>
    <property type="evidence" value="ECO:0007669"/>
    <property type="project" value="UniProtKB-UniRule"/>
</dbReference>
<gene>
    <name evidence="11" type="ORF">NKR19_g6712</name>
</gene>
<dbReference type="InterPro" id="IPR002524">
    <property type="entry name" value="Cation_efflux"/>
</dbReference>
<evidence type="ECO:0000256" key="6">
    <source>
        <dbReference type="ARBA" id="ARBA00023065"/>
    </source>
</evidence>
<evidence type="ECO:0000259" key="10">
    <source>
        <dbReference type="Pfam" id="PF01545"/>
    </source>
</evidence>
<dbReference type="Proteomes" id="UP001174691">
    <property type="component" value="Unassembled WGS sequence"/>
</dbReference>
<evidence type="ECO:0000256" key="8">
    <source>
        <dbReference type="RuleBase" id="RU369017"/>
    </source>
</evidence>
<keyword evidence="4 8" id="KW-0812">Transmembrane</keyword>
<reference evidence="11" key="1">
    <citation type="submission" date="2022-07" db="EMBL/GenBank/DDBJ databases">
        <title>Fungi with potential for degradation of polypropylene.</title>
        <authorList>
            <person name="Gostincar C."/>
        </authorList>
    </citation>
    <scope>NUCLEOTIDE SEQUENCE</scope>
    <source>
        <strain evidence="11">EXF-13287</strain>
    </source>
</reference>
<organism evidence="11 12">
    <name type="scientific">Coniochaeta hoffmannii</name>
    <dbReference type="NCBI Taxonomy" id="91930"/>
    <lineage>
        <taxon>Eukaryota</taxon>
        <taxon>Fungi</taxon>
        <taxon>Dikarya</taxon>
        <taxon>Ascomycota</taxon>
        <taxon>Pezizomycotina</taxon>
        <taxon>Sordariomycetes</taxon>
        <taxon>Sordariomycetidae</taxon>
        <taxon>Coniochaetales</taxon>
        <taxon>Coniochaetaceae</taxon>
        <taxon>Coniochaeta</taxon>
    </lineage>
</organism>
<dbReference type="Gene3D" id="1.20.1510.10">
    <property type="entry name" value="Cation efflux protein transmembrane domain"/>
    <property type="match status" value="1"/>
</dbReference>
<keyword evidence="7 8" id="KW-0472">Membrane</keyword>
<sequence length="546" mass="59855">MASGYSLPAAAIPIHHHHSSEHVHHHSHSLSQSPPIQNSFPPSLSTKIDESKPLGASLGSSRRQSLGHRHSRTHDGNHSSYRANSNHPLANRPNLPTIPSSADISSTNGHWRTGSTAGGKPLIAPTHGSFDAAAMYQPPETQSHSHDDHDHDHDHHDHGHSHDHSGHGHEIERSKFTAMLLPYTSKYPLLHAIMTDKDSRRIFYFMFLNFSFMAVQAFYGYVTDSLGLLSDSIHMFFDCVALAVGLFAAVASKWPPSERFPYGFGKIETLSGFANGVFLVLISVEIMFEAVERIVEGHETKRLTELFVVSSLGLLVNLVGMAAFGHHHHGHGHDHGHSHSHGGHLHAHEGHDHDHDHDEKEHSHSHSHSHDNENMHGIYLHVLADTLGSGAVIVSTVLTHFSPWSGWDPLASFLIAVLILLSAVPLVKSAARRLLLTIPDEVEYNLRDTLSGILGLRGVASYGAPRFWLDDRGEGAAGGYRLLGVMHVVAVRGADMEDVRDRVRGYMLDKGIDITVQVEREGDSGCWCGLGRSPLGLHQSKPSGVF</sequence>
<dbReference type="EMBL" id="JANBVN010000107">
    <property type="protein sequence ID" value="KAJ9143894.1"/>
    <property type="molecule type" value="Genomic_DNA"/>
</dbReference>
<comment type="subcellular location">
    <subcellularLocation>
        <location evidence="8">Endoplasmic reticulum membrane</location>
        <topology evidence="8">Multi-pass membrane protein</topology>
    </subcellularLocation>
    <subcellularLocation>
        <location evidence="1">Membrane</location>
        <topology evidence="1">Multi-pass membrane protein</topology>
    </subcellularLocation>
</comment>
<feature type="compositionally biased region" description="Polar residues" evidence="9">
    <location>
        <begin position="34"/>
        <end position="46"/>
    </location>
</feature>
<keyword evidence="12" id="KW-1185">Reference proteome</keyword>
<feature type="transmembrane region" description="Helical" evidence="8">
    <location>
        <begin position="378"/>
        <end position="398"/>
    </location>
</feature>
<evidence type="ECO:0000313" key="12">
    <source>
        <dbReference type="Proteomes" id="UP001174691"/>
    </source>
</evidence>
<keyword evidence="6 8" id="KW-0406">Ion transport</keyword>
<feature type="region of interest" description="Disordered" evidence="9">
    <location>
        <begin position="18"/>
        <end position="169"/>
    </location>
</feature>
<feature type="compositionally biased region" description="Basic residues" evidence="9">
    <location>
        <begin position="18"/>
        <end position="28"/>
    </location>
</feature>
<dbReference type="SUPFAM" id="SSF161111">
    <property type="entry name" value="Cation efflux protein transmembrane domain-like"/>
    <property type="match status" value="1"/>
</dbReference>
<dbReference type="FunFam" id="1.20.1510.10:FF:000014">
    <property type="entry name" value="Cation efflux protein/ zinc transporter"/>
    <property type="match status" value="1"/>
</dbReference>
<feature type="transmembrane region" description="Helical" evidence="8">
    <location>
        <begin position="202"/>
        <end position="221"/>
    </location>
</feature>
<evidence type="ECO:0000256" key="3">
    <source>
        <dbReference type="ARBA" id="ARBA00022448"/>
    </source>
</evidence>
<dbReference type="PANTHER" id="PTHR45755:SF4">
    <property type="entry name" value="ZINC TRANSPORTER 7"/>
    <property type="match status" value="1"/>
</dbReference>
<dbReference type="InterPro" id="IPR027469">
    <property type="entry name" value="Cation_efflux_TMD_sf"/>
</dbReference>
<dbReference type="PANTHER" id="PTHR45755">
    <property type="match status" value="1"/>
</dbReference>
<dbReference type="Pfam" id="PF01545">
    <property type="entry name" value="Cation_efflux"/>
    <property type="match status" value="1"/>
</dbReference>
<evidence type="ECO:0000256" key="9">
    <source>
        <dbReference type="SAM" id="MobiDB-lite"/>
    </source>
</evidence>
<evidence type="ECO:0000256" key="2">
    <source>
        <dbReference type="ARBA" id="ARBA00008873"/>
    </source>
</evidence>
<comment type="similarity">
    <text evidence="2 8">Belongs to the cation diffusion facilitator (CDF) transporter (TC 2.A.4) family. SLC30A subfamily.</text>
</comment>
<dbReference type="InterPro" id="IPR045316">
    <property type="entry name" value="Msc2-like"/>
</dbReference>
<feature type="transmembrane region" description="Helical" evidence="8">
    <location>
        <begin position="272"/>
        <end position="291"/>
    </location>
</feature>